<dbReference type="Proteomes" id="UP000828390">
    <property type="component" value="Unassembled WGS sequence"/>
</dbReference>
<proteinExistence type="predicted"/>
<keyword evidence="2" id="KW-1185">Reference proteome</keyword>
<name>A0A9D4KWI7_DREPO</name>
<dbReference type="EMBL" id="JAIWYP010000003">
    <property type="protein sequence ID" value="KAH3847191.1"/>
    <property type="molecule type" value="Genomic_DNA"/>
</dbReference>
<reference evidence="1" key="1">
    <citation type="journal article" date="2019" name="bioRxiv">
        <title>The Genome of the Zebra Mussel, Dreissena polymorpha: A Resource for Invasive Species Research.</title>
        <authorList>
            <person name="McCartney M.A."/>
            <person name="Auch B."/>
            <person name="Kono T."/>
            <person name="Mallez S."/>
            <person name="Zhang Y."/>
            <person name="Obille A."/>
            <person name="Becker A."/>
            <person name="Abrahante J.E."/>
            <person name="Garbe J."/>
            <person name="Badalamenti J.P."/>
            <person name="Herman A."/>
            <person name="Mangelson H."/>
            <person name="Liachko I."/>
            <person name="Sullivan S."/>
            <person name="Sone E.D."/>
            <person name="Koren S."/>
            <person name="Silverstein K.A.T."/>
            <person name="Beckman K.B."/>
            <person name="Gohl D.M."/>
        </authorList>
    </citation>
    <scope>NUCLEOTIDE SEQUENCE</scope>
    <source>
        <strain evidence="1">Duluth1</strain>
        <tissue evidence="1">Whole animal</tissue>
    </source>
</reference>
<sequence>MFGGIFINFMCGYKNQQSEKNDVSNDPKCNFDPATSRINFVVPDVKGLRKSTPYTEVTDRKPGIYGDIMVHMGESLFQQSACLTFDGKKIKQSLTTYSGDVDLLGFEDSTSLQERLLNFEMFTSGYDAFICYLQQYIF</sequence>
<dbReference type="AlphaFoldDB" id="A0A9D4KWI7"/>
<reference evidence="1" key="2">
    <citation type="submission" date="2020-11" db="EMBL/GenBank/DDBJ databases">
        <authorList>
            <person name="McCartney M.A."/>
            <person name="Auch B."/>
            <person name="Kono T."/>
            <person name="Mallez S."/>
            <person name="Becker A."/>
            <person name="Gohl D.M."/>
            <person name="Silverstein K.A.T."/>
            <person name="Koren S."/>
            <person name="Bechman K.B."/>
            <person name="Herman A."/>
            <person name="Abrahante J.E."/>
            <person name="Garbe J."/>
        </authorList>
    </citation>
    <scope>NUCLEOTIDE SEQUENCE</scope>
    <source>
        <strain evidence="1">Duluth1</strain>
        <tissue evidence="1">Whole animal</tissue>
    </source>
</reference>
<evidence type="ECO:0000313" key="1">
    <source>
        <dbReference type="EMBL" id="KAH3847191.1"/>
    </source>
</evidence>
<organism evidence="1 2">
    <name type="scientific">Dreissena polymorpha</name>
    <name type="common">Zebra mussel</name>
    <name type="synonym">Mytilus polymorpha</name>
    <dbReference type="NCBI Taxonomy" id="45954"/>
    <lineage>
        <taxon>Eukaryota</taxon>
        <taxon>Metazoa</taxon>
        <taxon>Spiralia</taxon>
        <taxon>Lophotrochozoa</taxon>
        <taxon>Mollusca</taxon>
        <taxon>Bivalvia</taxon>
        <taxon>Autobranchia</taxon>
        <taxon>Heteroconchia</taxon>
        <taxon>Euheterodonta</taxon>
        <taxon>Imparidentia</taxon>
        <taxon>Neoheterodontei</taxon>
        <taxon>Myida</taxon>
        <taxon>Dreissenoidea</taxon>
        <taxon>Dreissenidae</taxon>
        <taxon>Dreissena</taxon>
    </lineage>
</organism>
<comment type="caution">
    <text evidence="1">The sequence shown here is derived from an EMBL/GenBank/DDBJ whole genome shotgun (WGS) entry which is preliminary data.</text>
</comment>
<gene>
    <name evidence="1" type="ORF">DPMN_089508</name>
</gene>
<evidence type="ECO:0000313" key="2">
    <source>
        <dbReference type="Proteomes" id="UP000828390"/>
    </source>
</evidence>
<accession>A0A9D4KWI7</accession>
<protein>
    <submittedName>
        <fullName evidence="1">Uncharacterized protein</fullName>
    </submittedName>
</protein>